<evidence type="ECO:0000256" key="2">
    <source>
        <dbReference type="SAM" id="SignalP"/>
    </source>
</evidence>
<reference evidence="4" key="1">
    <citation type="submission" date="2020-09" db="EMBL/GenBank/DDBJ databases">
        <title>Whole genome shotgun sequence of Streptomyces cinnamonensis NBRC 15873.</title>
        <authorList>
            <person name="Komaki H."/>
            <person name="Tamura T."/>
        </authorList>
    </citation>
    <scope>NUCLEOTIDE SEQUENCE [LARGE SCALE GENOMIC DNA]</scope>
    <source>
        <strain evidence="4">NBRC 15873</strain>
    </source>
</reference>
<feature type="region of interest" description="Disordered" evidence="1">
    <location>
        <begin position="24"/>
        <end position="84"/>
    </location>
</feature>
<feature type="region of interest" description="Disordered" evidence="1">
    <location>
        <begin position="163"/>
        <end position="210"/>
    </location>
</feature>
<evidence type="ECO:0000313" key="3">
    <source>
        <dbReference type="EMBL" id="GHI18623.1"/>
    </source>
</evidence>
<dbReference type="InterPro" id="IPR013783">
    <property type="entry name" value="Ig-like_fold"/>
</dbReference>
<keyword evidence="2" id="KW-0732">Signal</keyword>
<name>A0ABQ3P0U1_STRVG</name>
<organism evidence="3 4">
    <name type="scientific">Streptomyces virginiae</name>
    <name type="common">Streptomyces cinnamonensis</name>
    <dbReference type="NCBI Taxonomy" id="1961"/>
    <lineage>
        <taxon>Bacteria</taxon>
        <taxon>Bacillati</taxon>
        <taxon>Actinomycetota</taxon>
        <taxon>Actinomycetes</taxon>
        <taxon>Kitasatosporales</taxon>
        <taxon>Streptomycetaceae</taxon>
        <taxon>Streptomyces</taxon>
    </lineage>
</organism>
<evidence type="ECO:0000256" key="1">
    <source>
        <dbReference type="SAM" id="MobiDB-lite"/>
    </source>
</evidence>
<feature type="compositionally biased region" description="Low complexity" evidence="1">
    <location>
        <begin position="169"/>
        <end position="190"/>
    </location>
</feature>
<dbReference type="PROSITE" id="PS51257">
    <property type="entry name" value="PROKAR_LIPOPROTEIN"/>
    <property type="match status" value="1"/>
</dbReference>
<dbReference type="Proteomes" id="UP000660554">
    <property type="component" value="Unassembled WGS sequence"/>
</dbReference>
<accession>A0ABQ3P0U1</accession>
<evidence type="ECO:0000313" key="4">
    <source>
        <dbReference type="Proteomes" id="UP000660554"/>
    </source>
</evidence>
<protein>
    <recommendedName>
        <fullName evidence="5">Lipoprotein</fullName>
    </recommendedName>
</protein>
<feature type="compositionally biased region" description="Low complexity" evidence="1">
    <location>
        <begin position="36"/>
        <end position="55"/>
    </location>
</feature>
<sequence>MLRTVVRGLTAAVVAGALATAAGCGGPTPDPPGPSSPQTLSPTPSTEVTTTPDPSASVFLGKGVDDSNSHVDVPTAPVGEPASGDVTVVNTGGDPVTVQNLAATVDSGETSIIEDTCTDVELPPGGTCRIRIRHIATEPGSYSGLLTATTSDGAGLSVGISGQAVGEATPSDGDTTGTGTPSPSVTTGDPTESETPDPSPTDSPEPGLTD</sequence>
<proteinExistence type="predicted"/>
<comment type="caution">
    <text evidence="3">The sequence shown here is derived from an EMBL/GenBank/DDBJ whole genome shotgun (WGS) entry which is preliminary data.</text>
</comment>
<feature type="chain" id="PRO_5045121772" description="Lipoprotein" evidence="2">
    <location>
        <begin position="22"/>
        <end position="210"/>
    </location>
</feature>
<dbReference type="Gene3D" id="2.60.40.10">
    <property type="entry name" value="Immunoglobulins"/>
    <property type="match status" value="1"/>
</dbReference>
<dbReference type="GeneID" id="86954638"/>
<dbReference type="EMBL" id="BNDV01000018">
    <property type="protein sequence ID" value="GHI18623.1"/>
    <property type="molecule type" value="Genomic_DNA"/>
</dbReference>
<gene>
    <name evidence="3" type="ORF">Scinn_80860</name>
</gene>
<evidence type="ECO:0008006" key="5">
    <source>
        <dbReference type="Google" id="ProtNLM"/>
    </source>
</evidence>
<dbReference type="RefSeq" id="WP_053613642.1">
    <property type="nucleotide sequence ID" value="NZ_BMRU01000007.1"/>
</dbReference>
<feature type="signal peptide" evidence="2">
    <location>
        <begin position="1"/>
        <end position="21"/>
    </location>
</feature>
<keyword evidence="4" id="KW-1185">Reference proteome</keyword>